<accession>A0A5C1Y6L7</accession>
<feature type="transmembrane region" description="Helical" evidence="1">
    <location>
        <begin position="208"/>
        <end position="235"/>
    </location>
</feature>
<protein>
    <submittedName>
        <fullName evidence="2">Stage II sporulation protein M</fullName>
    </submittedName>
</protein>
<dbReference type="OrthoDB" id="5243448at2"/>
<dbReference type="PANTHER" id="PTHR35337">
    <property type="entry name" value="SLR1478 PROTEIN"/>
    <property type="match status" value="1"/>
</dbReference>
<reference evidence="2 3" key="1">
    <citation type="submission" date="2019-09" db="EMBL/GenBank/DDBJ databases">
        <title>Genome sequencing of strain KACC 19322.</title>
        <authorList>
            <person name="Heo J."/>
            <person name="Kim S.-J."/>
            <person name="Kim J.-S."/>
            <person name="Hong S.-B."/>
            <person name="Kwon S.-W."/>
        </authorList>
    </citation>
    <scope>NUCLEOTIDE SEQUENCE [LARGE SCALE GENOMIC DNA]</scope>
    <source>
        <strain evidence="2 3">KACC 19322</strain>
    </source>
</reference>
<feature type="transmembrane region" description="Helical" evidence="1">
    <location>
        <begin position="255"/>
        <end position="277"/>
    </location>
</feature>
<gene>
    <name evidence="2" type="ORF">FLP23_00285</name>
</gene>
<name>A0A5C1Y6L7_9MICO</name>
<dbReference type="PANTHER" id="PTHR35337:SF1">
    <property type="entry name" value="SLR1478 PROTEIN"/>
    <property type="match status" value="1"/>
</dbReference>
<dbReference type="AlphaFoldDB" id="A0A5C1Y6L7"/>
<evidence type="ECO:0000313" key="3">
    <source>
        <dbReference type="Proteomes" id="UP000322159"/>
    </source>
</evidence>
<feature type="transmembrane region" description="Helical" evidence="1">
    <location>
        <begin position="165"/>
        <end position="187"/>
    </location>
</feature>
<dbReference type="RefSeq" id="WP_149324035.1">
    <property type="nucleotide sequence ID" value="NZ_CP043504.1"/>
</dbReference>
<keyword evidence="1" id="KW-0812">Transmembrane</keyword>
<evidence type="ECO:0000256" key="1">
    <source>
        <dbReference type="SAM" id="Phobius"/>
    </source>
</evidence>
<dbReference type="Proteomes" id="UP000322159">
    <property type="component" value="Chromosome"/>
</dbReference>
<feature type="transmembrane region" description="Helical" evidence="1">
    <location>
        <begin position="100"/>
        <end position="119"/>
    </location>
</feature>
<dbReference type="InterPro" id="IPR002798">
    <property type="entry name" value="SpoIIM-like"/>
</dbReference>
<keyword evidence="1" id="KW-0472">Membrane</keyword>
<proteinExistence type="predicted"/>
<keyword evidence="1" id="KW-1133">Transmembrane helix</keyword>
<feature type="transmembrane region" description="Helical" evidence="1">
    <location>
        <begin position="284"/>
        <end position="304"/>
    </location>
</feature>
<keyword evidence="3" id="KW-1185">Reference proteome</keyword>
<dbReference type="EMBL" id="CP043504">
    <property type="protein sequence ID" value="QEO08602.1"/>
    <property type="molecule type" value="Genomic_DNA"/>
</dbReference>
<sequence length="331" mass="35961">MDLDAYAAAHGAEWDRLALLARNRRPSGPEADELIDRYQTGASQLATIRSTVGGSAQGEHLSLALWRARLLFTGVRRNPLRALTVFAGVQLPAALYRVRWLTLAVAFATAVIASAYFVWLTSDPRAFATLGMPSDLRAYAERDFVGYYSASSEAGFAAQVWTNNAWIAAQCIVFGILGIWVPMVVFSNAQSLGISAAVMNHYDRLDQFFLYISPHGQLELYAVFLAAAAGLMIAWSWIAPGARTRAQALAQDGRAFFTVVVGLAVALLVSGIIEGFVTRQDWPWPLKIGIGTAALAAFLVYQWVLGRRAALAGETGDLEEFETGARRIVSV</sequence>
<dbReference type="Pfam" id="PF01944">
    <property type="entry name" value="SpoIIM"/>
    <property type="match status" value="1"/>
</dbReference>
<evidence type="ECO:0000313" key="2">
    <source>
        <dbReference type="EMBL" id="QEO08602.1"/>
    </source>
</evidence>
<organism evidence="2 3">
    <name type="scientific">Protaetiibacter larvae</name>
    <dbReference type="NCBI Taxonomy" id="2592654"/>
    <lineage>
        <taxon>Bacteria</taxon>
        <taxon>Bacillati</taxon>
        <taxon>Actinomycetota</taxon>
        <taxon>Actinomycetes</taxon>
        <taxon>Micrococcales</taxon>
        <taxon>Microbacteriaceae</taxon>
        <taxon>Protaetiibacter</taxon>
    </lineage>
</organism>
<dbReference type="KEGG" id="lyk:FLP23_00285"/>